<dbReference type="BioCyc" id="LINT1085541:G11IQ-305-MONOMER"/>
<evidence type="ECO:0000313" key="1">
    <source>
        <dbReference type="EMBL" id="EMY25679.1"/>
    </source>
</evidence>
<evidence type="ECO:0000313" key="2">
    <source>
        <dbReference type="Proteomes" id="UP000012220"/>
    </source>
</evidence>
<dbReference type="Proteomes" id="UP000012220">
    <property type="component" value="Unassembled WGS sequence"/>
</dbReference>
<name>N1UQ05_LEPIR</name>
<organism evidence="1 2">
    <name type="scientific">Leptospira interrogans serovar Australis str. 200703203</name>
    <dbReference type="NCBI Taxonomy" id="1085541"/>
    <lineage>
        <taxon>Bacteria</taxon>
        <taxon>Pseudomonadati</taxon>
        <taxon>Spirochaetota</taxon>
        <taxon>Spirochaetia</taxon>
        <taxon>Leptospirales</taxon>
        <taxon>Leptospiraceae</taxon>
        <taxon>Leptospira</taxon>
    </lineage>
</organism>
<dbReference type="EMBL" id="AHNY02000131">
    <property type="protein sequence ID" value="EMY25679.1"/>
    <property type="molecule type" value="Genomic_DNA"/>
</dbReference>
<accession>N1UQ05</accession>
<dbReference type="AlphaFoldDB" id="N1UQ05"/>
<sequence>MIQELQLRVVPEVAGEYELLKTFVSKTFKNRNTRNLAYRNFEPFH</sequence>
<comment type="caution">
    <text evidence="1">The sequence shown here is derived from an EMBL/GenBank/DDBJ whole genome shotgun (WGS) entry which is preliminary data.</text>
</comment>
<reference evidence="1 2" key="1">
    <citation type="submission" date="2013-02" db="EMBL/GenBank/DDBJ databases">
        <authorList>
            <person name="Harkins D.M."/>
            <person name="Durkin A.S."/>
            <person name="Brinkac L.M."/>
            <person name="Haft D.H."/>
            <person name="Selengut J.D."/>
            <person name="Sanka R."/>
            <person name="DePew J."/>
            <person name="Purushe J."/>
            <person name="Picardeau M."/>
            <person name="Werts C."/>
            <person name="Goarant C."/>
            <person name="Vinetz J.M."/>
            <person name="Sutton G.G."/>
            <person name="Nierman W.C."/>
            <person name="Fouts D.E."/>
        </authorList>
    </citation>
    <scope>NUCLEOTIDE SEQUENCE [LARGE SCALE GENOMIC DNA]</scope>
    <source>
        <strain evidence="1 2">200703203</strain>
    </source>
</reference>
<proteinExistence type="predicted"/>
<gene>
    <name evidence="1" type="ORF">LEP1GSC115_1531</name>
</gene>
<protein>
    <submittedName>
        <fullName evidence="1">Uncharacterized protein</fullName>
    </submittedName>
</protein>